<evidence type="ECO:0000256" key="4">
    <source>
        <dbReference type="SAM" id="Phobius"/>
    </source>
</evidence>
<dbReference type="Proteomes" id="UP000198711">
    <property type="component" value="Unassembled WGS sequence"/>
</dbReference>
<reference evidence="6 7" key="1">
    <citation type="submission" date="2016-10" db="EMBL/GenBank/DDBJ databases">
        <authorList>
            <person name="Varghese N."/>
            <person name="Submissions S."/>
        </authorList>
    </citation>
    <scope>NUCLEOTIDE SEQUENCE [LARGE SCALE GENOMIC DNA]</scope>
    <source>
        <strain evidence="6 7">DSM 25353</strain>
    </source>
</reference>
<feature type="transmembrane region" description="Helical" evidence="4">
    <location>
        <begin position="12"/>
        <end position="29"/>
    </location>
</feature>
<proteinExistence type="predicted"/>
<evidence type="ECO:0000313" key="7">
    <source>
        <dbReference type="Proteomes" id="UP000198711"/>
    </source>
</evidence>
<dbReference type="EMBL" id="FNNO01000005">
    <property type="protein sequence ID" value="SDW73226.1"/>
    <property type="molecule type" value="Genomic_DNA"/>
</dbReference>
<dbReference type="CDD" id="cd13913">
    <property type="entry name" value="ba3_CcO_II_C"/>
    <property type="match status" value="1"/>
</dbReference>
<keyword evidence="2" id="KW-0479">Metal-binding</keyword>
<keyword evidence="4" id="KW-0812">Transmembrane</keyword>
<dbReference type="RefSeq" id="WP_051347954.1">
    <property type="nucleotide sequence ID" value="NZ_FNNO01000005.1"/>
</dbReference>
<organism evidence="6 7">
    <name type="scientific">Hydrobacter penzbergensis</name>
    <dbReference type="NCBI Taxonomy" id="1235997"/>
    <lineage>
        <taxon>Bacteria</taxon>
        <taxon>Pseudomonadati</taxon>
        <taxon>Bacteroidota</taxon>
        <taxon>Chitinophagia</taxon>
        <taxon>Chitinophagales</taxon>
        <taxon>Chitinophagaceae</taxon>
        <taxon>Hydrobacter</taxon>
    </lineage>
</organism>
<dbReference type="PANTHER" id="PTHR42838">
    <property type="entry name" value="CYTOCHROME C OXIDASE SUBUNIT II"/>
    <property type="match status" value="1"/>
</dbReference>
<keyword evidence="3" id="KW-0186">Copper</keyword>
<feature type="domain" description="Cytochrome oxidase subunit II copper A binding" evidence="5">
    <location>
        <begin position="54"/>
        <end position="152"/>
    </location>
</feature>
<dbReference type="InterPro" id="IPR051403">
    <property type="entry name" value="NosZ/Cyto_c_oxidase_sub2"/>
</dbReference>
<dbReference type="SUPFAM" id="SSF49503">
    <property type="entry name" value="Cupredoxins"/>
    <property type="match status" value="1"/>
</dbReference>
<comment type="subcellular location">
    <subcellularLocation>
        <location evidence="1">Cell envelope</location>
    </subcellularLocation>
</comment>
<gene>
    <name evidence="6" type="ORF">SAMN05444410_105119</name>
</gene>
<dbReference type="PANTHER" id="PTHR42838:SF2">
    <property type="entry name" value="NITROUS-OXIDE REDUCTASE"/>
    <property type="match status" value="1"/>
</dbReference>
<dbReference type="GO" id="GO:0005507">
    <property type="term" value="F:copper ion binding"/>
    <property type="evidence" value="ECO:0007669"/>
    <property type="project" value="InterPro"/>
</dbReference>
<protein>
    <submittedName>
        <fullName evidence="6">Cytochrome c oxidase subunit 2</fullName>
    </submittedName>
</protein>
<dbReference type="Pfam" id="PF00116">
    <property type="entry name" value="COX2"/>
    <property type="match status" value="1"/>
</dbReference>
<dbReference type="Gene3D" id="2.60.40.420">
    <property type="entry name" value="Cupredoxins - blue copper proteins"/>
    <property type="match status" value="1"/>
</dbReference>
<accession>A0A8X8LEP3</accession>
<dbReference type="InterPro" id="IPR001505">
    <property type="entry name" value="Copper_CuA"/>
</dbReference>
<comment type="caution">
    <text evidence="6">The sequence shown here is derived from an EMBL/GenBank/DDBJ whole genome shotgun (WGS) entry which is preliminary data.</text>
</comment>
<dbReference type="PROSITE" id="PS50857">
    <property type="entry name" value="COX2_CUA"/>
    <property type="match status" value="1"/>
</dbReference>
<keyword evidence="4" id="KW-1133">Transmembrane helix</keyword>
<evidence type="ECO:0000256" key="3">
    <source>
        <dbReference type="ARBA" id="ARBA00023008"/>
    </source>
</evidence>
<keyword evidence="4" id="KW-0472">Membrane</keyword>
<sequence>MAIDKIEKRIIFSSMAVMGLFVFSLLYAMKKYKSNVPECLPYDKAYAEPKVNKLDDKTYQVFSVASMWQFQPAEIYIPVGSEVDFYVTSKDVVHGFNIAQKNVNMMAVYGSINKTTVKFDKPGVYDIVCHEYCGVGHQNMHAQVYVNYPDAK</sequence>
<dbReference type="InterPro" id="IPR008972">
    <property type="entry name" value="Cupredoxin"/>
</dbReference>
<dbReference type="InterPro" id="IPR002429">
    <property type="entry name" value="CcO_II-like_C"/>
</dbReference>
<evidence type="ECO:0000259" key="5">
    <source>
        <dbReference type="PROSITE" id="PS50857"/>
    </source>
</evidence>
<evidence type="ECO:0000256" key="2">
    <source>
        <dbReference type="ARBA" id="ARBA00022723"/>
    </source>
</evidence>
<evidence type="ECO:0000256" key="1">
    <source>
        <dbReference type="ARBA" id="ARBA00004196"/>
    </source>
</evidence>
<dbReference type="AlphaFoldDB" id="A0A8X8LEP3"/>
<keyword evidence="7" id="KW-1185">Reference proteome</keyword>
<dbReference type="GO" id="GO:0004129">
    <property type="term" value="F:cytochrome-c oxidase activity"/>
    <property type="evidence" value="ECO:0007669"/>
    <property type="project" value="InterPro"/>
</dbReference>
<dbReference type="PROSITE" id="PS00078">
    <property type="entry name" value="COX2"/>
    <property type="match status" value="1"/>
</dbReference>
<dbReference type="GO" id="GO:0030313">
    <property type="term" value="C:cell envelope"/>
    <property type="evidence" value="ECO:0007669"/>
    <property type="project" value="UniProtKB-SubCell"/>
</dbReference>
<name>A0A8X8LEP3_9BACT</name>
<dbReference type="InterPro" id="IPR034214">
    <property type="entry name" value="Ba3_CcO_II_C"/>
</dbReference>
<evidence type="ECO:0000313" key="6">
    <source>
        <dbReference type="EMBL" id="SDW73226.1"/>
    </source>
</evidence>
<dbReference type="GO" id="GO:0016020">
    <property type="term" value="C:membrane"/>
    <property type="evidence" value="ECO:0007669"/>
    <property type="project" value="InterPro"/>
</dbReference>